<evidence type="ECO:0000313" key="2">
    <source>
        <dbReference type="EMBL" id="JAE35688.1"/>
    </source>
</evidence>
<evidence type="ECO:0008006" key="3">
    <source>
        <dbReference type="Google" id="ProtNLM"/>
    </source>
</evidence>
<feature type="signal peptide" evidence="1">
    <location>
        <begin position="1"/>
        <end position="17"/>
    </location>
</feature>
<name>A0A0A9HS02_ARUDO</name>
<feature type="chain" id="PRO_5002065623" description="Secreted protein" evidence="1">
    <location>
        <begin position="18"/>
        <end position="61"/>
    </location>
</feature>
<sequence>MFFAKILLIHIFTISASLKVCGSCSDVGSGNGKQNIPRPHIILVASQLFDLARHVHPTEWK</sequence>
<dbReference type="AlphaFoldDB" id="A0A0A9HS02"/>
<organism evidence="2">
    <name type="scientific">Arundo donax</name>
    <name type="common">Giant reed</name>
    <name type="synonym">Donax arundinaceus</name>
    <dbReference type="NCBI Taxonomy" id="35708"/>
    <lineage>
        <taxon>Eukaryota</taxon>
        <taxon>Viridiplantae</taxon>
        <taxon>Streptophyta</taxon>
        <taxon>Embryophyta</taxon>
        <taxon>Tracheophyta</taxon>
        <taxon>Spermatophyta</taxon>
        <taxon>Magnoliopsida</taxon>
        <taxon>Liliopsida</taxon>
        <taxon>Poales</taxon>
        <taxon>Poaceae</taxon>
        <taxon>PACMAD clade</taxon>
        <taxon>Arundinoideae</taxon>
        <taxon>Arundineae</taxon>
        <taxon>Arundo</taxon>
    </lineage>
</organism>
<dbReference type="EMBL" id="GBRH01162208">
    <property type="protein sequence ID" value="JAE35688.1"/>
    <property type="molecule type" value="Transcribed_RNA"/>
</dbReference>
<proteinExistence type="predicted"/>
<reference evidence="2" key="1">
    <citation type="submission" date="2014-09" db="EMBL/GenBank/DDBJ databases">
        <authorList>
            <person name="Magalhaes I.L.F."/>
            <person name="Oliveira U."/>
            <person name="Santos F.R."/>
            <person name="Vidigal T.H.D.A."/>
            <person name="Brescovit A.D."/>
            <person name="Santos A.J."/>
        </authorList>
    </citation>
    <scope>NUCLEOTIDE SEQUENCE</scope>
    <source>
        <tissue evidence="2">Shoot tissue taken approximately 20 cm above the soil surface</tissue>
    </source>
</reference>
<accession>A0A0A9HS02</accession>
<protein>
    <recommendedName>
        <fullName evidence="3">Secreted protein</fullName>
    </recommendedName>
</protein>
<evidence type="ECO:0000256" key="1">
    <source>
        <dbReference type="SAM" id="SignalP"/>
    </source>
</evidence>
<reference evidence="2" key="2">
    <citation type="journal article" date="2015" name="Data Brief">
        <title>Shoot transcriptome of the giant reed, Arundo donax.</title>
        <authorList>
            <person name="Barrero R.A."/>
            <person name="Guerrero F.D."/>
            <person name="Moolhuijzen P."/>
            <person name="Goolsby J.A."/>
            <person name="Tidwell J."/>
            <person name="Bellgard S.E."/>
            <person name="Bellgard M.I."/>
        </authorList>
    </citation>
    <scope>NUCLEOTIDE SEQUENCE</scope>
    <source>
        <tissue evidence="2">Shoot tissue taken approximately 20 cm above the soil surface</tissue>
    </source>
</reference>
<keyword evidence="1" id="KW-0732">Signal</keyword>